<comment type="caution">
    <text evidence="13">The sequence shown here is derived from an EMBL/GenBank/DDBJ whole genome shotgun (WGS) entry which is preliminary data.</text>
</comment>
<dbReference type="PRINTS" id="PR00251">
    <property type="entry name" value="BACTRLOPSIN"/>
</dbReference>
<organism evidence="13 14">
    <name type="scientific">Cadophora malorum</name>
    <dbReference type="NCBI Taxonomy" id="108018"/>
    <lineage>
        <taxon>Eukaryota</taxon>
        <taxon>Fungi</taxon>
        <taxon>Dikarya</taxon>
        <taxon>Ascomycota</taxon>
        <taxon>Pezizomycotina</taxon>
        <taxon>Leotiomycetes</taxon>
        <taxon>Helotiales</taxon>
        <taxon>Ploettnerulaceae</taxon>
        <taxon>Cadophora</taxon>
    </lineage>
</organism>
<dbReference type="OrthoDB" id="536545at2759"/>
<evidence type="ECO:0000313" key="13">
    <source>
        <dbReference type="EMBL" id="KAG4414696.1"/>
    </source>
</evidence>
<dbReference type="GO" id="GO:0005886">
    <property type="term" value="C:plasma membrane"/>
    <property type="evidence" value="ECO:0007669"/>
    <property type="project" value="TreeGrafter"/>
</dbReference>
<dbReference type="InterPro" id="IPR001425">
    <property type="entry name" value="Arc/bac/fun_rhodopsins"/>
</dbReference>
<reference evidence="13" key="1">
    <citation type="submission" date="2021-02" db="EMBL/GenBank/DDBJ databases">
        <title>Genome sequence Cadophora malorum strain M34.</title>
        <authorList>
            <person name="Stefanovic E."/>
            <person name="Vu D."/>
            <person name="Scully C."/>
            <person name="Dijksterhuis J."/>
            <person name="Roader J."/>
            <person name="Houbraken J."/>
        </authorList>
    </citation>
    <scope>NUCLEOTIDE SEQUENCE</scope>
    <source>
        <strain evidence="13">M34</strain>
    </source>
</reference>
<sequence length="303" mass="33047">MTSAAIYNRNNAPEINPNIVNDKEVDIAQTVRGSDFYYAICAVMGAVALGVIGPSYAKPRTDRIFFYITAAINMTACIAYFTMGSNLGWTPIDVEWHRSEGIVAGRNRQIMYVRYIDWFITTPLLLMDLLLKAGMPWPTIVWTIFLDEVMIVTGWGSCFYAFGCAALLAIFYELAGSGRKHARALGSDVYRVYMGCGVVTLFVWLLYPVAWGVCEGGNVIAPDSEAVFYGILDFLAKPIFSILLILGHWSISPERMGLRISQFGQPAPPGIHGEKSHNVGTGHETGDSATGDGSTSNEAASSA</sequence>
<feature type="region of interest" description="Disordered" evidence="11">
    <location>
        <begin position="270"/>
        <end position="303"/>
    </location>
</feature>
<dbReference type="PANTHER" id="PTHR28286:SF1">
    <property type="entry name" value="30 KDA HEAT SHOCK PROTEIN-RELATED"/>
    <property type="match status" value="1"/>
</dbReference>
<evidence type="ECO:0000256" key="1">
    <source>
        <dbReference type="ARBA" id="ARBA00004141"/>
    </source>
</evidence>
<keyword evidence="7 12" id="KW-1133">Transmembrane helix</keyword>
<dbReference type="SUPFAM" id="SSF81321">
    <property type="entry name" value="Family A G protein-coupled receptor-like"/>
    <property type="match status" value="1"/>
</dbReference>
<keyword evidence="14" id="KW-1185">Reference proteome</keyword>
<dbReference type="Pfam" id="PF01036">
    <property type="entry name" value="Bac_rhodopsin"/>
    <property type="match status" value="1"/>
</dbReference>
<dbReference type="GO" id="GO:0005783">
    <property type="term" value="C:endoplasmic reticulum"/>
    <property type="evidence" value="ECO:0007669"/>
    <property type="project" value="TreeGrafter"/>
</dbReference>
<evidence type="ECO:0000313" key="14">
    <source>
        <dbReference type="Proteomes" id="UP000664132"/>
    </source>
</evidence>
<evidence type="ECO:0000256" key="9">
    <source>
        <dbReference type="ARBA" id="ARBA00023136"/>
    </source>
</evidence>
<comment type="similarity">
    <text evidence="2">Belongs to the archaeal/bacterial/fungal opsin family.</text>
</comment>
<evidence type="ECO:0000256" key="10">
    <source>
        <dbReference type="ARBA" id="ARBA00023170"/>
    </source>
</evidence>
<evidence type="ECO:0000256" key="7">
    <source>
        <dbReference type="ARBA" id="ARBA00022989"/>
    </source>
</evidence>
<dbReference type="GO" id="GO:0007602">
    <property type="term" value="P:phototransduction"/>
    <property type="evidence" value="ECO:0007669"/>
    <property type="project" value="UniProtKB-KW"/>
</dbReference>
<evidence type="ECO:0000256" key="5">
    <source>
        <dbReference type="ARBA" id="ARBA00022692"/>
    </source>
</evidence>
<evidence type="ECO:0000256" key="8">
    <source>
        <dbReference type="ARBA" id="ARBA00022991"/>
    </source>
</evidence>
<keyword evidence="10" id="KW-0675">Receptor</keyword>
<keyword evidence="8" id="KW-0157">Chromophore</keyword>
<comment type="subcellular location">
    <subcellularLocation>
        <location evidence="1">Membrane</location>
        <topology evidence="1">Multi-pass membrane protein</topology>
    </subcellularLocation>
</comment>
<protein>
    <recommendedName>
        <fullName evidence="15">Bacteriorhodopsin</fullName>
    </recommendedName>
</protein>
<keyword evidence="3" id="KW-0600">Photoreceptor protein</keyword>
<accession>A0A8H7T9E0</accession>
<keyword evidence="4" id="KW-0716">Sensory transduction</keyword>
<feature type="transmembrane region" description="Helical" evidence="12">
    <location>
        <begin position="192"/>
        <end position="211"/>
    </location>
</feature>
<dbReference type="Gene3D" id="1.20.1070.10">
    <property type="entry name" value="Rhodopsin 7-helix transmembrane proteins"/>
    <property type="match status" value="1"/>
</dbReference>
<dbReference type="InterPro" id="IPR018229">
    <property type="entry name" value="Rhodopsin_retinal_BS"/>
</dbReference>
<dbReference type="PROSITE" id="PS00950">
    <property type="entry name" value="BACTERIAL_OPSIN_1"/>
    <property type="match status" value="1"/>
</dbReference>
<keyword evidence="9 12" id="KW-0472">Membrane</keyword>
<evidence type="ECO:0008006" key="15">
    <source>
        <dbReference type="Google" id="ProtNLM"/>
    </source>
</evidence>
<gene>
    <name evidence="13" type="ORF">IFR04_012178</name>
</gene>
<name>A0A8H7T9E0_9HELO</name>
<dbReference type="GO" id="GO:0009881">
    <property type="term" value="F:photoreceptor activity"/>
    <property type="evidence" value="ECO:0007669"/>
    <property type="project" value="UniProtKB-KW"/>
</dbReference>
<dbReference type="AlphaFoldDB" id="A0A8H7T9E0"/>
<feature type="compositionally biased region" description="Polar residues" evidence="11">
    <location>
        <begin position="287"/>
        <end position="303"/>
    </location>
</feature>
<evidence type="ECO:0000256" key="11">
    <source>
        <dbReference type="SAM" id="MobiDB-lite"/>
    </source>
</evidence>
<dbReference type="FunFam" id="1.20.1070.10:FF:000160">
    <property type="entry name" value="Related to Opsin-1"/>
    <property type="match status" value="1"/>
</dbReference>
<evidence type="ECO:0000256" key="3">
    <source>
        <dbReference type="ARBA" id="ARBA00022543"/>
    </source>
</evidence>
<dbReference type="PANTHER" id="PTHR28286">
    <property type="match status" value="1"/>
</dbReference>
<evidence type="ECO:0000256" key="6">
    <source>
        <dbReference type="ARBA" id="ARBA00022925"/>
    </source>
</evidence>
<dbReference type="InterPro" id="IPR043476">
    <property type="entry name" value="Yro2-like_7TM"/>
</dbReference>
<evidence type="ECO:0000256" key="2">
    <source>
        <dbReference type="ARBA" id="ARBA00008130"/>
    </source>
</evidence>
<proteinExistence type="inferred from homology"/>
<keyword evidence="5 12" id="KW-0812">Transmembrane</keyword>
<feature type="transmembrane region" description="Helical" evidence="12">
    <location>
        <begin position="226"/>
        <end position="249"/>
    </location>
</feature>
<dbReference type="SMART" id="SM01021">
    <property type="entry name" value="Bac_rhodopsin"/>
    <property type="match status" value="1"/>
</dbReference>
<dbReference type="CDD" id="cd15239">
    <property type="entry name" value="7tm_YRO2_fungal-like"/>
    <property type="match status" value="1"/>
</dbReference>
<keyword evidence="6" id="KW-0681">Retinal protein</keyword>
<dbReference type="EMBL" id="JAFJYH010000253">
    <property type="protein sequence ID" value="KAG4414696.1"/>
    <property type="molecule type" value="Genomic_DNA"/>
</dbReference>
<feature type="transmembrane region" description="Helical" evidence="12">
    <location>
        <begin position="36"/>
        <end position="57"/>
    </location>
</feature>
<feature type="transmembrane region" description="Helical" evidence="12">
    <location>
        <begin position="64"/>
        <end position="83"/>
    </location>
</feature>
<evidence type="ECO:0000256" key="12">
    <source>
        <dbReference type="SAM" id="Phobius"/>
    </source>
</evidence>
<dbReference type="GO" id="GO:0005216">
    <property type="term" value="F:monoatomic ion channel activity"/>
    <property type="evidence" value="ECO:0007669"/>
    <property type="project" value="InterPro"/>
</dbReference>
<feature type="transmembrane region" description="Helical" evidence="12">
    <location>
        <begin position="149"/>
        <end position="172"/>
    </location>
</feature>
<dbReference type="Proteomes" id="UP000664132">
    <property type="component" value="Unassembled WGS sequence"/>
</dbReference>
<evidence type="ECO:0000256" key="4">
    <source>
        <dbReference type="ARBA" id="ARBA00022606"/>
    </source>
</evidence>